<dbReference type="Gene3D" id="1.50.10.10">
    <property type="match status" value="1"/>
</dbReference>
<dbReference type="PIRSF" id="PIRSF028846">
    <property type="entry name" value="UCP028846"/>
    <property type="match status" value="1"/>
</dbReference>
<comment type="caution">
    <text evidence="1">The sequence shown here is derived from an EMBL/GenBank/DDBJ whole genome shotgun (WGS) entry which is preliminary data.</text>
</comment>
<evidence type="ECO:0000313" key="1">
    <source>
        <dbReference type="EMBL" id="CAG4988788.1"/>
    </source>
</evidence>
<dbReference type="InterPro" id="IPR012341">
    <property type="entry name" value="6hp_glycosidase-like_sf"/>
</dbReference>
<gene>
    <name evidence="1" type="ORF">DYBT9275_00158</name>
</gene>
<reference evidence="1" key="1">
    <citation type="submission" date="2021-04" db="EMBL/GenBank/DDBJ databases">
        <authorList>
            <person name="Rodrigo-Torres L."/>
            <person name="Arahal R. D."/>
            <person name="Lucena T."/>
        </authorList>
    </citation>
    <scope>NUCLEOTIDE SEQUENCE</scope>
    <source>
        <strain evidence="1">CECT 9275</strain>
    </source>
</reference>
<protein>
    <recommendedName>
        <fullName evidence="3">Glycoside hydrolase family 125 protein</fullName>
    </recommendedName>
</protein>
<keyword evidence="2" id="KW-1185">Reference proteome</keyword>
<evidence type="ECO:0000313" key="2">
    <source>
        <dbReference type="Proteomes" id="UP000680038"/>
    </source>
</evidence>
<dbReference type="Proteomes" id="UP000680038">
    <property type="component" value="Unassembled WGS sequence"/>
</dbReference>
<dbReference type="GO" id="GO:0005975">
    <property type="term" value="P:carbohydrate metabolic process"/>
    <property type="evidence" value="ECO:0007669"/>
    <property type="project" value="InterPro"/>
</dbReference>
<dbReference type="Pfam" id="PF06824">
    <property type="entry name" value="Glyco_hydro_125"/>
    <property type="match status" value="1"/>
</dbReference>
<dbReference type="PANTHER" id="PTHR31047">
    <property type="entry name" value="MEIOTICALLY UP-REGULATED GENE 157 PROTEIN"/>
    <property type="match status" value="1"/>
</dbReference>
<dbReference type="SMART" id="SM01149">
    <property type="entry name" value="DUF1237"/>
    <property type="match status" value="1"/>
</dbReference>
<dbReference type="PANTHER" id="PTHR31047:SF0">
    <property type="entry name" value="MEIOTICALLY UP-REGULATED GENE 157 PROTEIN"/>
    <property type="match status" value="1"/>
</dbReference>
<name>A0A916J9H1_9BACT</name>
<dbReference type="SUPFAM" id="SSF48208">
    <property type="entry name" value="Six-hairpin glycosidases"/>
    <property type="match status" value="1"/>
</dbReference>
<dbReference type="EMBL" id="CAJRAF010000001">
    <property type="protein sequence ID" value="CAG4988788.1"/>
    <property type="molecule type" value="Genomic_DNA"/>
</dbReference>
<evidence type="ECO:0008006" key="3">
    <source>
        <dbReference type="Google" id="ProtNLM"/>
    </source>
</evidence>
<dbReference type="InterPro" id="IPR008313">
    <property type="entry name" value="GH125"/>
</dbReference>
<proteinExistence type="predicted"/>
<dbReference type="RefSeq" id="WP_215236968.1">
    <property type="nucleotide sequence ID" value="NZ_CAJRAF010000001.1"/>
</dbReference>
<organism evidence="1 2">
    <name type="scientific">Dyadobacter helix</name>
    <dbReference type="NCBI Taxonomy" id="2822344"/>
    <lineage>
        <taxon>Bacteria</taxon>
        <taxon>Pseudomonadati</taxon>
        <taxon>Bacteroidota</taxon>
        <taxon>Cytophagia</taxon>
        <taxon>Cytophagales</taxon>
        <taxon>Spirosomataceae</taxon>
        <taxon>Dyadobacter</taxon>
    </lineage>
</organism>
<dbReference type="AlphaFoldDB" id="A0A916J9H1"/>
<accession>A0A916J9H1</accession>
<sequence length="476" mass="53669">MIQRREFIKAGTLAAAGIAMSKGAFSQGNVAGFPVVRTPLEQRSFTSPAVETTIARMKKVIKDPEIAWLFENCFPNTIDTTVHFKTTDGKPDTFVITGDIDAMWLRDSSAQVWPYLALLKEDSKLKDMVAGLIHRQTKCILIDPYANAFYDRPKESEWTKDITDMKPMLHERKWELDSLCYTIRLAYHYWKITGDTSVFDAEWEKAAGLILQTCKEQQRKNGPGPYKFGRVTAWSTDTVPGNGYGNPIKPVGLIASTFRPSDDAAVYPFFIPSNFFAVVSFRQIAEILEKTGKDSTLASDFKALAQEVETALKKYAIYPHPVFGKIYAFEVDGFGNYLLMDDAGIPGLISMPYLGAVPVTDPVYINTRKFILSDSNPYFFKGKAGEGLGSPHTLIDQIWPMGIIARAITSTDDKEIADQLKLLKSTHNHTGFMHESFDKNDQSKFTRKWFAWVNTLFGEMILKLEKERPHLLAKVY</sequence>
<dbReference type="InterPro" id="IPR008928">
    <property type="entry name" value="6-hairpin_glycosidase_sf"/>
</dbReference>